<protein>
    <submittedName>
        <fullName evidence="2">Primosomal protein DnaI</fullName>
    </submittedName>
</protein>
<dbReference type="NCBIfam" id="NF006505">
    <property type="entry name" value="PRK08939.1"/>
    <property type="match status" value="1"/>
</dbReference>
<dbReference type="RefSeq" id="WP_174494381.1">
    <property type="nucleotide sequence ID" value="NZ_CADDWK010000001.1"/>
</dbReference>
<dbReference type="EMBL" id="JACHGH010000001">
    <property type="protein sequence ID" value="MBB6452070.1"/>
    <property type="molecule type" value="Genomic_DNA"/>
</dbReference>
<dbReference type="InterPro" id="IPR002611">
    <property type="entry name" value="IstB_ATP-bd"/>
</dbReference>
<name>A0A841PTD9_9BACI</name>
<dbReference type="GO" id="GO:0005524">
    <property type="term" value="F:ATP binding"/>
    <property type="evidence" value="ECO:0007669"/>
    <property type="project" value="InterPro"/>
</dbReference>
<feature type="domain" description="AAA+ ATPase" evidence="1">
    <location>
        <begin position="159"/>
        <end position="285"/>
    </location>
</feature>
<dbReference type="AlphaFoldDB" id="A0A841PTD9"/>
<dbReference type="InterPro" id="IPR009928">
    <property type="entry name" value="DnaI_N"/>
</dbReference>
<dbReference type="SUPFAM" id="SSF52540">
    <property type="entry name" value="P-loop containing nucleoside triphosphate hydrolases"/>
    <property type="match status" value="1"/>
</dbReference>
<dbReference type="Pfam" id="PF01695">
    <property type="entry name" value="IstB_IS21"/>
    <property type="match status" value="1"/>
</dbReference>
<proteinExistence type="predicted"/>
<evidence type="ECO:0000313" key="3">
    <source>
        <dbReference type="Proteomes" id="UP000581688"/>
    </source>
</evidence>
<dbReference type="Pfam" id="PF07319">
    <property type="entry name" value="DnaI_N"/>
    <property type="match status" value="1"/>
</dbReference>
<comment type="caution">
    <text evidence="2">The sequence shown here is derived from an EMBL/GenBank/DDBJ whole genome shotgun (WGS) entry which is preliminary data.</text>
</comment>
<evidence type="ECO:0000259" key="1">
    <source>
        <dbReference type="SMART" id="SM00382"/>
    </source>
</evidence>
<organism evidence="2 3">
    <name type="scientific">Salirhabdus euzebyi</name>
    <dbReference type="NCBI Taxonomy" id="394506"/>
    <lineage>
        <taxon>Bacteria</taxon>
        <taxon>Bacillati</taxon>
        <taxon>Bacillota</taxon>
        <taxon>Bacilli</taxon>
        <taxon>Bacillales</taxon>
        <taxon>Bacillaceae</taxon>
        <taxon>Salirhabdus</taxon>
    </lineage>
</organism>
<keyword evidence="3" id="KW-1185">Reference proteome</keyword>
<reference evidence="2 3" key="1">
    <citation type="submission" date="2020-08" db="EMBL/GenBank/DDBJ databases">
        <title>Genomic Encyclopedia of Type Strains, Phase IV (KMG-IV): sequencing the most valuable type-strain genomes for metagenomic binning, comparative biology and taxonomic classification.</title>
        <authorList>
            <person name="Goeker M."/>
        </authorList>
    </citation>
    <scope>NUCLEOTIDE SEQUENCE [LARGE SCALE GENOMIC DNA]</scope>
    <source>
        <strain evidence="2 3">DSM 19612</strain>
    </source>
</reference>
<dbReference type="InterPro" id="IPR027417">
    <property type="entry name" value="P-loop_NTPase"/>
</dbReference>
<accession>A0A841PTD9</accession>
<dbReference type="CDD" id="cd00009">
    <property type="entry name" value="AAA"/>
    <property type="match status" value="1"/>
</dbReference>
<dbReference type="Gene3D" id="3.40.50.300">
    <property type="entry name" value="P-loop containing nucleotide triphosphate hydrolases"/>
    <property type="match status" value="1"/>
</dbReference>
<dbReference type="InterPro" id="IPR003593">
    <property type="entry name" value="AAA+_ATPase"/>
</dbReference>
<dbReference type="Proteomes" id="UP000581688">
    <property type="component" value="Unassembled WGS sequence"/>
</dbReference>
<gene>
    <name evidence="2" type="ORF">HNQ94_000491</name>
</gene>
<sequence>MEPIQAALKKWLKESKSFQESYTKMKSEILQAPEVKKFLEENNELTPVNIERQLIKLYEYEYQSKRCEKCESLEKCCNVVQGYVPKISAENQQITLTYDKCPRKARADEQKRKNSFVQSLYMPRELVEASFSQISLDDPERFEAIRKVERYLHDTEKGLSRGLYLYGPFGVGKTYLLGALANALAEKEIQSLFIYMPEFVREIKSSIADSSINQKVDRFKKVPILILDDIGSEHQSAWFRDEVLGAILQYRMMERLPVFFTSNYNLKELEIVLASSNKGESETLKARRIVERIKQVSEPVGVLGENRRM</sequence>
<dbReference type="GO" id="GO:0006260">
    <property type="term" value="P:DNA replication"/>
    <property type="evidence" value="ECO:0007669"/>
    <property type="project" value="TreeGrafter"/>
</dbReference>
<evidence type="ECO:0000313" key="2">
    <source>
        <dbReference type="EMBL" id="MBB6452070.1"/>
    </source>
</evidence>
<dbReference type="PANTHER" id="PTHR30050:SF8">
    <property type="entry name" value="PRIMOSOMAL PROTEIN DNAI"/>
    <property type="match status" value="1"/>
</dbReference>
<dbReference type="PANTHER" id="PTHR30050">
    <property type="entry name" value="CHROMOSOMAL REPLICATION INITIATOR PROTEIN DNAA"/>
    <property type="match status" value="1"/>
</dbReference>
<dbReference type="SMART" id="SM00382">
    <property type="entry name" value="AAA"/>
    <property type="match status" value="1"/>
</dbReference>